<protein>
    <submittedName>
        <fullName evidence="1">Uncharacterized protein</fullName>
    </submittedName>
</protein>
<sequence>MRTMRLGTSCDLLTVHPMKGNAGTLDDFGEEYDEEAVSLSWFLFTSPLFFFRVFCLCEDEDEEADWTNSQQCTCLEVAAQANGQLRGRCKRRSFFFCVSPSPLSLLPFVASLATRASSFSLSSPPCLSPPPCQVFTSVLVRTVRSPSFLFYTTILPACPSEVAPRRLWSNFVPPRPHISIRIQFMSSFTPMSRARLESASHLPAPQFLCIHTPLLSRVPVPIITIGRNVESPFVSAARKCTPSA</sequence>
<keyword evidence="2" id="KW-1185">Reference proteome</keyword>
<reference evidence="1" key="1">
    <citation type="submission" date="2020-05" db="EMBL/GenBank/DDBJ databases">
        <title>Mycena genomes resolve the evolution of fungal bioluminescence.</title>
        <authorList>
            <person name="Tsai I.J."/>
        </authorList>
    </citation>
    <scope>NUCLEOTIDE SEQUENCE</scope>
    <source>
        <strain evidence="1">160909Yilan</strain>
    </source>
</reference>
<evidence type="ECO:0000313" key="1">
    <source>
        <dbReference type="EMBL" id="KAF7346858.1"/>
    </source>
</evidence>
<organism evidence="1 2">
    <name type="scientific">Mycena sanguinolenta</name>
    <dbReference type="NCBI Taxonomy" id="230812"/>
    <lineage>
        <taxon>Eukaryota</taxon>
        <taxon>Fungi</taxon>
        <taxon>Dikarya</taxon>
        <taxon>Basidiomycota</taxon>
        <taxon>Agaricomycotina</taxon>
        <taxon>Agaricomycetes</taxon>
        <taxon>Agaricomycetidae</taxon>
        <taxon>Agaricales</taxon>
        <taxon>Marasmiineae</taxon>
        <taxon>Mycenaceae</taxon>
        <taxon>Mycena</taxon>
    </lineage>
</organism>
<gene>
    <name evidence="1" type="ORF">MSAN_01825200</name>
</gene>
<dbReference type="AlphaFoldDB" id="A0A8H7CTH5"/>
<dbReference type="EMBL" id="JACAZH010000018">
    <property type="protein sequence ID" value="KAF7346858.1"/>
    <property type="molecule type" value="Genomic_DNA"/>
</dbReference>
<comment type="caution">
    <text evidence="1">The sequence shown here is derived from an EMBL/GenBank/DDBJ whole genome shotgun (WGS) entry which is preliminary data.</text>
</comment>
<proteinExistence type="predicted"/>
<accession>A0A8H7CTH5</accession>
<dbReference type="Proteomes" id="UP000623467">
    <property type="component" value="Unassembled WGS sequence"/>
</dbReference>
<name>A0A8H7CTH5_9AGAR</name>
<evidence type="ECO:0000313" key="2">
    <source>
        <dbReference type="Proteomes" id="UP000623467"/>
    </source>
</evidence>